<evidence type="ECO:0008006" key="4">
    <source>
        <dbReference type="Google" id="ProtNLM"/>
    </source>
</evidence>
<accession>A0A1Y1QR50</accession>
<gene>
    <name evidence="2" type="ORF">BWK73_17445</name>
</gene>
<reference evidence="2 3" key="1">
    <citation type="submission" date="2017-01" db="EMBL/GenBank/DDBJ databases">
        <title>Novel large sulfur bacteria in the metagenomes of groundwater-fed chemosynthetic microbial mats in the Lake Huron basin.</title>
        <authorList>
            <person name="Sharrar A.M."/>
            <person name="Flood B.E."/>
            <person name="Bailey J.V."/>
            <person name="Jones D.S."/>
            <person name="Biddanda B."/>
            <person name="Ruberg S.A."/>
            <person name="Marcus D.N."/>
            <person name="Dick G.J."/>
        </authorList>
    </citation>
    <scope>NUCLEOTIDE SEQUENCE [LARGE SCALE GENOMIC DNA]</scope>
    <source>
        <strain evidence="2">A8</strain>
    </source>
</reference>
<evidence type="ECO:0000313" key="3">
    <source>
        <dbReference type="Proteomes" id="UP000192491"/>
    </source>
</evidence>
<sequence length="188" mass="19320">MKTNTTLSLLVAGVLLSASSLVLAAHAGMAEYDTDANGTVTAEEALAGKTADFNTANTNTNDDLTLAEFAGLENIIQTRRVNAAFTKINTDTTSDITLAEFTATATGTAATYLTNVFNLADKDANAVLSVAEFTELQSKGGNSGMWEFARLDTDANKLVSLAEFTVVPVAPAHAGMGGGAKGGKGGKH</sequence>
<evidence type="ECO:0000256" key="1">
    <source>
        <dbReference type="SAM" id="SignalP"/>
    </source>
</evidence>
<comment type="caution">
    <text evidence="2">The sequence shown here is derived from an EMBL/GenBank/DDBJ whole genome shotgun (WGS) entry which is preliminary data.</text>
</comment>
<dbReference type="InterPro" id="IPR011992">
    <property type="entry name" value="EF-hand-dom_pair"/>
</dbReference>
<dbReference type="SUPFAM" id="SSF47473">
    <property type="entry name" value="EF-hand"/>
    <property type="match status" value="1"/>
</dbReference>
<name>A0A1Y1QR50_9GAMM</name>
<keyword evidence="1" id="KW-0732">Signal</keyword>
<feature type="signal peptide" evidence="1">
    <location>
        <begin position="1"/>
        <end position="24"/>
    </location>
</feature>
<feature type="chain" id="PRO_5012575842" description="EF-hand domain-containing protein" evidence="1">
    <location>
        <begin position="25"/>
        <end position="188"/>
    </location>
</feature>
<proteinExistence type="predicted"/>
<dbReference type="AlphaFoldDB" id="A0A1Y1QR50"/>
<dbReference type="Proteomes" id="UP000192491">
    <property type="component" value="Unassembled WGS sequence"/>
</dbReference>
<evidence type="ECO:0000313" key="2">
    <source>
        <dbReference type="EMBL" id="OQX11557.1"/>
    </source>
</evidence>
<dbReference type="Gene3D" id="1.10.238.10">
    <property type="entry name" value="EF-hand"/>
    <property type="match status" value="2"/>
</dbReference>
<protein>
    <recommendedName>
        <fullName evidence="4">EF-hand domain-containing protein</fullName>
    </recommendedName>
</protein>
<dbReference type="EMBL" id="MTEJ01000085">
    <property type="protein sequence ID" value="OQX11557.1"/>
    <property type="molecule type" value="Genomic_DNA"/>
</dbReference>
<organism evidence="2 3">
    <name type="scientific">Thiothrix lacustris</name>
    <dbReference type="NCBI Taxonomy" id="525917"/>
    <lineage>
        <taxon>Bacteria</taxon>
        <taxon>Pseudomonadati</taxon>
        <taxon>Pseudomonadota</taxon>
        <taxon>Gammaproteobacteria</taxon>
        <taxon>Thiotrichales</taxon>
        <taxon>Thiotrichaceae</taxon>
        <taxon>Thiothrix</taxon>
    </lineage>
</organism>